<evidence type="ECO:0000313" key="2">
    <source>
        <dbReference type="Proteomes" id="UP001560685"/>
    </source>
</evidence>
<evidence type="ECO:0000313" key="1">
    <source>
        <dbReference type="EMBL" id="MEX6634690.1"/>
    </source>
</evidence>
<reference evidence="1 2" key="1">
    <citation type="submission" date="2024-05" db="EMBL/GenBank/DDBJ databases">
        <title>Three bacterial strains, DH-69, EH-24, and ECK-19 isolated from coastal sediments.</title>
        <authorList>
            <person name="Ye Y.-Q."/>
            <person name="Du Z.-J."/>
        </authorList>
    </citation>
    <scope>NUCLEOTIDE SEQUENCE [LARGE SCALE GENOMIC DNA]</scope>
    <source>
        <strain evidence="1 2">ECK-19</strain>
    </source>
</reference>
<protein>
    <recommendedName>
        <fullName evidence="3">Flagellar assembly protein FliH/Type III secretion system HrpE domain-containing protein</fullName>
    </recommendedName>
</protein>
<accession>A0ABV3Z7A1</accession>
<gene>
    <name evidence="1" type="ORF">ABFZ84_14160</name>
</gene>
<keyword evidence="2" id="KW-1185">Reference proteome</keyword>
<sequence length="199" mass="21317">MGNSGANLATSIQGSTRGVRFPSLTPENAAISDVDRGSDSYKAGFSEGRATIAEEAAEQAAAHETFARSIETVLQNIDTQYRNECIGLVQRLFAAVAPTLAKKSTMNDVMALVEERVLAAHAEMNLHVHPSLIAHLTDAQRKILDENPLLHLHPDETASPASLDAKWARGGLFHDPDNLISEILSALGEAEAPTQEPAE</sequence>
<comment type="caution">
    <text evidence="1">The sequence shown here is derived from an EMBL/GenBank/DDBJ whole genome shotgun (WGS) entry which is preliminary data.</text>
</comment>
<organism evidence="1 2">
    <name type="scientific">Hyphococcus lacteus</name>
    <dbReference type="NCBI Taxonomy" id="3143536"/>
    <lineage>
        <taxon>Bacteria</taxon>
        <taxon>Pseudomonadati</taxon>
        <taxon>Pseudomonadota</taxon>
        <taxon>Alphaproteobacteria</taxon>
        <taxon>Parvularculales</taxon>
        <taxon>Parvularculaceae</taxon>
        <taxon>Hyphococcus</taxon>
    </lineage>
</organism>
<evidence type="ECO:0008006" key="3">
    <source>
        <dbReference type="Google" id="ProtNLM"/>
    </source>
</evidence>
<dbReference type="RefSeq" id="WP_369314731.1">
    <property type="nucleotide sequence ID" value="NZ_JBEHZE010000002.1"/>
</dbReference>
<name>A0ABV3Z7A1_9PROT</name>
<proteinExistence type="predicted"/>
<dbReference type="EMBL" id="JBEHZE010000002">
    <property type="protein sequence ID" value="MEX6634690.1"/>
    <property type="molecule type" value="Genomic_DNA"/>
</dbReference>
<dbReference type="Proteomes" id="UP001560685">
    <property type="component" value="Unassembled WGS sequence"/>
</dbReference>